<sequence>MRSIILKIIIKKMGNAIPLDISQHRRIPCYSLTSFEFEEKLFQIQYNPQEGTTEAAIIQEHLIALHKKYKIHRFEILKPEAK</sequence>
<reference evidence="1 2" key="1">
    <citation type="submission" date="2021-12" db="EMBL/GenBank/DDBJ databases">
        <title>Genome sequencing of bacteria with rrn-lacking chromosome and rrn-plasmid.</title>
        <authorList>
            <person name="Anda M."/>
            <person name="Iwasaki W."/>
        </authorList>
    </citation>
    <scope>NUCLEOTIDE SEQUENCE [LARGE SCALE GENOMIC DNA]</scope>
    <source>
        <strain evidence="1 2">NBRC 15940</strain>
    </source>
</reference>
<name>A0AAN4VVX1_9BACT</name>
<organism evidence="1 2">
    <name type="scientific">Persicobacter diffluens</name>
    <dbReference type="NCBI Taxonomy" id="981"/>
    <lineage>
        <taxon>Bacteria</taxon>
        <taxon>Pseudomonadati</taxon>
        <taxon>Bacteroidota</taxon>
        <taxon>Cytophagia</taxon>
        <taxon>Cytophagales</taxon>
        <taxon>Persicobacteraceae</taxon>
        <taxon>Persicobacter</taxon>
    </lineage>
</organism>
<proteinExistence type="predicted"/>
<dbReference type="EMBL" id="BQKE01000001">
    <property type="protein sequence ID" value="GJM61064.1"/>
    <property type="molecule type" value="Genomic_DNA"/>
</dbReference>
<comment type="caution">
    <text evidence="1">The sequence shown here is derived from an EMBL/GenBank/DDBJ whole genome shotgun (WGS) entry which is preliminary data.</text>
</comment>
<protein>
    <submittedName>
        <fullName evidence="1">Uncharacterized protein</fullName>
    </submittedName>
</protein>
<accession>A0AAN4VVX1</accession>
<evidence type="ECO:0000313" key="1">
    <source>
        <dbReference type="EMBL" id="GJM61064.1"/>
    </source>
</evidence>
<dbReference type="Proteomes" id="UP001310022">
    <property type="component" value="Unassembled WGS sequence"/>
</dbReference>
<dbReference type="RefSeq" id="WP_053404962.1">
    <property type="nucleotide sequence ID" value="NZ_BQKE01000001.1"/>
</dbReference>
<dbReference type="AlphaFoldDB" id="A0AAN4VVX1"/>
<evidence type="ECO:0000313" key="2">
    <source>
        <dbReference type="Proteomes" id="UP001310022"/>
    </source>
</evidence>
<gene>
    <name evidence="1" type="ORF">PEDI_16160</name>
</gene>
<keyword evidence="2" id="KW-1185">Reference proteome</keyword>